<evidence type="ECO:0000313" key="2">
    <source>
        <dbReference type="EMBL" id="SDI43735.1"/>
    </source>
</evidence>
<dbReference type="SUPFAM" id="SSF109854">
    <property type="entry name" value="DinB/YfiT-like putative metalloenzymes"/>
    <property type="match status" value="1"/>
</dbReference>
<sequence length="154" mass="17379">MVNLIKQQFTRTREGVMKALEGVSPEMADVIPVGFNNHIRWQVGHVLYAGELYLFPGKGTLPAEYANFFDTGSKPREWKEGVPSLETLLAELKEQHVRIHDIPDEAFAEKLSKPLMELETFGEIAAMIADHEAMHLGQIQSLKRVVQARVSNPR</sequence>
<dbReference type="InterPro" id="IPR034660">
    <property type="entry name" value="DinB/YfiT-like"/>
</dbReference>
<feature type="domain" description="DinB-like" evidence="1">
    <location>
        <begin position="8"/>
        <end position="139"/>
    </location>
</feature>
<gene>
    <name evidence="2" type="ORF">SAMN05192534_1531</name>
</gene>
<dbReference type="RefSeq" id="WP_175487600.1">
    <property type="nucleotide sequence ID" value="NZ_FNDK01000053.1"/>
</dbReference>
<dbReference type="InterPro" id="IPR024775">
    <property type="entry name" value="DinB-like"/>
</dbReference>
<keyword evidence="3" id="KW-1185">Reference proteome</keyword>
<proteinExistence type="predicted"/>
<dbReference type="Proteomes" id="UP000199163">
    <property type="component" value="Unassembled WGS sequence"/>
</dbReference>
<dbReference type="Pfam" id="PF12867">
    <property type="entry name" value="DinB_2"/>
    <property type="match status" value="1"/>
</dbReference>
<dbReference type="AlphaFoldDB" id="A0A1G8KK02"/>
<accession>A0A1G8KK02</accession>
<organism evidence="2 3">
    <name type="scientific">Alteribacillus persepolensis</name>
    <dbReference type="NCBI Taxonomy" id="568899"/>
    <lineage>
        <taxon>Bacteria</taxon>
        <taxon>Bacillati</taxon>
        <taxon>Bacillota</taxon>
        <taxon>Bacilli</taxon>
        <taxon>Bacillales</taxon>
        <taxon>Bacillaceae</taxon>
        <taxon>Alteribacillus</taxon>
    </lineage>
</organism>
<dbReference type="STRING" id="568899.SAMN05192534_1531"/>
<evidence type="ECO:0000259" key="1">
    <source>
        <dbReference type="Pfam" id="PF12867"/>
    </source>
</evidence>
<evidence type="ECO:0000313" key="3">
    <source>
        <dbReference type="Proteomes" id="UP000199163"/>
    </source>
</evidence>
<dbReference type="EMBL" id="FNDK01000053">
    <property type="protein sequence ID" value="SDI43735.1"/>
    <property type="molecule type" value="Genomic_DNA"/>
</dbReference>
<protein>
    <submittedName>
        <fullName evidence="2">DinB superfamily protein</fullName>
    </submittedName>
</protein>
<reference evidence="2 3" key="1">
    <citation type="submission" date="2016-10" db="EMBL/GenBank/DDBJ databases">
        <authorList>
            <person name="de Groot N.N."/>
        </authorList>
    </citation>
    <scope>NUCLEOTIDE SEQUENCE [LARGE SCALE GENOMIC DNA]</scope>
    <source>
        <strain evidence="2 3">DSM 21632</strain>
    </source>
</reference>
<name>A0A1G8KK02_9BACI</name>
<dbReference type="Gene3D" id="1.20.120.450">
    <property type="entry name" value="dinb family like domain"/>
    <property type="match status" value="1"/>
</dbReference>